<dbReference type="AlphaFoldDB" id="A0A938BPJ5"/>
<evidence type="ECO:0000256" key="5">
    <source>
        <dbReference type="ARBA" id="ARBA00022989"/>
    </source>
</evidence>
<feature type="transmembrane region" description="Helical" evidence="8">
    <location>
        <begin position="20"/>
        <end position="41"/>
    </location>
</feature>
<dbReference type="EMBL" id="VGIR01000023">
    <property type="protein sequence ID" value="MBM3331241.1"/>
    <property type="molecule type" value="Genomic_DNA"/>
</dbReference>
<feature type="transmembrane region" description="Helical" evidence="8">
    <location>
        <begin position="71"/>
        <end position="90"/>
    </location>
</feature>
<organism evidence="9 10">
    <name type="scientific">candidate division WOR-3 bacterium</name>
    <dbReference type="NCBI Taxonomy" id="2052148"/>
    <lineage>
        <taxon>Bacteria</taxon>
        <taxon>Bacteria division WOR-3</taxon>
    </lineage>
</organism>
<feature type="transmembrane region" description="Helical" evidence="8">
    <location>
        <begin position="209"/>
        <end position="227"/>
    </location>
</feature>
<dbReference type="GO" id="GO:0071555">
    <property type="term" value="P:cell wall organization"/>
    <property type="evidence" value="ECO:0007669"/>
    <property type="project" value="TreeGrafter"/>
</dbReference>
<evidence type="ECO:0000313" key="10">
    <source>
        <dbReference type="Proteomes" id="UP000779900"/>
    </source>
</evidence>
<comment type="caution">
    <text evidence="9">The sequence shown here is derived from an EMBL/GenBank/DDBJ whole genome shotgun (WGS) entry which is preliminary data.</text>
</comment>
<keyword evidence="2" id="KW-1003">Cell membrane</keyword>
<keyword evidence="6 8" id="KW-0472">Membrane</keyword>
<sequence>MSAGRAPSRSQRVRVLLGTTPMNIVAVAVAFVVGTAVVLLATPQVIRLSHRLGLYDRIDHGKSHRGLKPRLGGVAMFVGAVLAMAAGLLIEGRYTFVKAVISGVGFGLVFVVSLWDDIRGRPWWLRLIVQAIGATAFALVTVRPFVWFSVPFFGTFSPGLWSYPIAVLWLMMTTNALNLIDGTDGLAAGIAAIAGTVLLVSAWKNGLMGPAMLAAVTVGVCVGFLPYNLPPARIFMGDAGATLLGFTLGASSYTGGGKNVGFMSLLIPILVLAVPLSDVVGAIVRRSSRGDSIFEADQRHIHHVLLATGLGPRRTLILLYSVTAVLGATGLVLAGGPRNVVLLVAVSVGLGALFLMRSRGA</sequence>
<gene>
    <name evidence="9" type="ORF">FJY68_05225</name>
</gene>
<feature type="transmembrane region" description="Helical" evidence="8">
    <location>
        <begin position="160"/>
        <end position="179"/>
    </location>
</feature>
<accession>A0A938BPJ5</accession>
<evidence type="ECO:0000256" key="6">
    <source>
        <dbReference type="ARBA" id="ARBA00023136"/>
    </source>
</evidence>
<keyword evidence="5 8" id="KW-1133">Transmembrane helix</keyword>
<keyword evidence="7" id="KW-0460">Magnesium</keyword>
<evidence type="ECO:0000256" key="7">
    <source>
        <dbReference type="PIRSR" id="PIRSR600715-1"/>
    </source>
</evidence>
<feature type="transmembrane region" description="Helical" evidence="8">
    <location>
        <begin position="96"/>
        <end position="115"/>
    </location>
</feature>
<name>A0A938BPJ5_UNCW3</name>
<dbReference type="GO" id="GO:0046872">
    <property type="term" value="F:metal ion binding"/>
    <property type="evidence" value="ECO:0007669"/>
    <property type="project" value="UniProtKB-KW"/>
</dbReference>
<proteinExistence type="predicted"/>
<feature type="binding site" evidence="7">
    <location>
        <position position="178"/>
    </location>
    <ligand>
        <name>Mg(2+)</name>
        <dbReference type="ChEBI" id="CHEBI:18420"/>
    </ligand>
</feature>
<keyword evidence="4 8" id="KW-0812">Transmembrane</keyword>
<feature type="transmembrane region" description="Helical" evidence="8">
    <location>
        <begin position="340"/>
        <end position="356"/>
    </location>
</feature>
<keyword evidence="7" id="KW-0479">Metal-binding</keyword>
<feature type="transmembrane region" description="Helical" evidence="8">
    <location>
        <begin position="260"/>
        <end position="284"/>
    </location>
</feature>
<dbReference type="InterPro" id="IPR000715">
    <property type="entry name" value="Glycosyl_transferase_4"/>
</dbReference>
<comment type="cofactor">
    <cofactor evidence="7">
        <name>Mg(2+)</name>
        <dbReference type="ChEBI" id="CHEBI:18420"/>
    </cofactor>
</comment>
<dbReference type="PANTHER" id="PTHR22926:SF3">
    <property type="entry name" value="UNDECAPRENYL-PHOSPHATE ALPHA-N-ACETYLGLUCOSAMINYL 1-PHOSPHATE TRANSFERASE"/>
    <property type="match status" value="1"/>
</dbReference>
<dbReference type="GO" id="GO:0009103">
    <property type="term" value="P:lipopolysaccharide biosynthetic process"/>
    <property type="evidence" value="ECO:0007669"/>
    <property type="project" value="TreeGrafter"/>
</dbReference>
<feature type="transmembrane region" description="Helical" evidence="8">
    <location>
        <begin position="127"/>
        <end position="148"/>
    </location>
</feature>
<feature type="binding site" evidence="7">
    <location>
        <position position="238"/>
    </location>
    <ligand>
        <name>Mg(2+)</name>
        <dbReference type="ChEBI" id="CHEBI:18420"/>
    </ligand>
</feature>
<evidence type="ECO:0000256" key="1">
    <source>
        <dbReference type="ARBA" id="ARBA00004651"/>
    </source>
</evidence>
<dbReference type="GO" id="GO:0016780">
    <property type="term" value="F:phosphotransferase activity, for other substituted phosphate groups"/>
    <property type="evidence" value="ECO:0007669"/>
    <property type="project" value="InterPro"/>
</dbReference>
<keyword evidence="3 9" id="KW-0808">Transferase</keyword>
<dbReference type="GO" id="GO:0005886">
    <property type="term" value="C:plasma membrane"/>
    <property type="evidence" value="ECO:0007669"/>
    <property type="project" value="UniProtKB-SubCell"/>
</dbReference>
<dbReference type="GO" id="GO:0044038">
    <property type="term" value="P:cell wall macromolecule biosynthetic process"/>
    <property type="evidence" value="ECO:0007669"/>
    <property type="project" value="TreeGrafter"/>
</dbReference>
<evidence type="ECO:0000256" key="8">
    <source>
        <dbReference type="SAM" id="Phobius"/>
    </source>
</evidence>
<evidence type="ECO:0000256" key="2">
    <source>
        <dbReference type="ARBA" id="ARBA00022475"/>
    </source>
</evidence>
<protein>
    <submittedName>
        <fullName evidence="9">Undecaprenyl/decaprenyl-phosphate alpha-N-acetylglucosaminyl 1-phosphate transferase</fullName>
    </submittedName>
</protein>
<evidence type="ECO:0000313" key="9">
    <source>
        <dbReference type="EMBL" id="MBM3331241.1"/>
    </source>
</evidence>
<feature type="transmembrane region" description="Helical" evidence="8">
    <location>
        <begin position="316"/>
        <end position="334"/>
    </location>
</feature>
<dbReference type="Proteomes" id="UP000779900">
    <property type="component" value="Unassembled WGS sequence"/>
</dbReference>
<reference evidence="9" key="1">
    <citation type="submission" date="2019-03" db="EMBL/GenBank/DDBJ databases">
        <title>Lake Tanganyika Metagenome-Assembled Genomes (MAGs).</title>
        <authorList>
            <person name="Tran P."/>
        </authorList>
    </citation>
    <scope>NUCLEOTIDE SEQUENCE</scope>
    <source>
        <strain evidence="9">K_DeepCast_150m_m2_040</strain>
    </source>
</reference>
<evidence type="ECO:0000256" key="3">
    <source>
        <dbReference type="ARBA" id="ARBA00022679"/>
    </source>
</evidence>
<feature type="transmembrane region" description="Helical" evidence="8">
    <location>
        <begin position="186"/>
        <end position="203"/>
    </location>
</feature>
<feature type="transmembrane region" description="Helical" evidence="8">
    <location>
        <begin position="234"/>
        <end position="254"/>
    </location>
</feature>
<dbReference type="Pfam" id="PF00953">
    <property type="entry name" value="Glycos_transf_4"/>
    <property type="match status" value="1"/>
</dbReference>
<dbReference type="CDD" id="cd06853">
    <property type="entry name" value="GT_WecA_like"/>
    <property type="match status" value="1"/>
</dbReference>
<comment type="subcellular location">
    <subcellularLocation>
        <location evidence="1">Cell membrane</location>
        <topology evidence="1">Multi-pass membrane protein</topology>
    </subcellularLocation>
</comment>
<dbReference type="PANTHER" id="PTHR22926">
    <property type="entry name" value="PHOSPHO-N-ACETYLMURAMOYL-PENTAPEPTIDE-TRANSFERASE"/>
    <property type="match status" value="1"/>
</dbReference>
<evidence type="ECO:0000256" key="4">
    <source>
        <dbReference type="ARBA" id="ARBA00022692"/>
    </source>
</evidence>